<dbReference type="SMART" id="SM00267">
    <property type="entry name" value="GGDEF"/>
    <property type="match status" value="1"/>
</dbReference>
<feature type="domain" description="GGDEF" evidence="3">
    <location>
        <begin position="374"/>
        <end position="506"/>
    </location>
</feature>
<dbReference type="CDD" id="cd01949">
    <property type="entry name" value="GGDEF"/>
    <property type="match status" value="1"/>
</dbReference>
<dbReference type="InterPro" id="IPR000160">
    <property type="entry name" value="GGDEF_dom"/>
</dbReference>
<feature type="domain" description="EAL" evidence="2">
    <location>
        <begin position="515"/>
        <end position="768"/>
    </location>
</feature>
<dbReference type="SUPFAM" id="SSF141868">
    <property type="entry name" value="EAL domain-like"/>
    <property type="match status" value="1"/>
</dbReference>
<dbReference type="PROSITE" id="PS50887">
    <property type="entry name" value="GGDEF"/>
    <property type="match status" value="1"/>
</dbReference>
<evidence type="ECO:0000313" key="4">
    <source>
        <dbReference type="EMBL" id="MDR5899216.1"/>
    </source>
</evidence>
<dbReference type="PANTHER" id="PTHR44757">
    <property type="entry name" value="DIGUANYLATE CYCLASE DGCP"/>
    <property type="match status" value="1"/>
</dbReference>
<dbReference type="Gene3D" id="3.30.70.270">
    <property type="match status" value="1"/>
</dbReference>
<reference evidence="4 5" key="1">
    <citation type="submission" date="2023-04" db="EMBL/GenBank/DDBJ databases">
        <title>A long-awaited taxogenomic arrangement of the family Halomonadaceae.</title>
        <authorList>
            <person name="De La Haba R."/>
            <person name="Chuvochina M."/>
            <person name="Wittouck S."/>
            <person name="Arahal D.R."/>
            <person name="Sanchez-Porro C."/>
            <person name="Hugenholtz P."/>
            <person name="Ventosa A."/>
        </authorList>
    </citation>
    <scope>NUCLEOTIDE SEQUENCE [LARGE SCALE GENOMIC DNA]</scope>
    <source>
        <strain evidence="4 5">DSM 21020</strain>
    </source>
</reference>
<proteinExistence type="predicted"/>
<evidence type="ECO:0000259" key="2">
    <source>
        <dbReference type="PROSITE" id="PS50883"/>
    </source>
</evidence>
<comment type="caution">
    <text evidence="4">The sequence shown here is derived from an EMBL/GenBank/DDBJ whole genome shotgun (WGS) entry which is preliminary data.</text>
</comment>
<dbReference type="PROSITE" id="PS50883">
    <property type="entry name" value="EAL"/>
    <property type="match status" value="1"/>
</dbReference>
<dbReference type="PROSITE" id="PS50112">
    <property type="entry name" value="PAS"/>
    <property type="match status" value="1"/>
</dbReference>
<dbReference type="InterPro" id="IPR000014">
    <property type="entry name" value="PAS"/>
</dbReference>
<dbReference type="InterPro" id="IPR001610">
    <property type="entry name" value="PAC"/>
</dbReference>
<dbReference type="InterPro" id="IPR052155">
    <property type="entry name" value="Biofilm_reg_signaling"/>
</dbReference>
<accession>A0ABU1H4I9</accession>
<dbReference type="SUPFAM" id="SSF55073">
    <property type="entry name" value="Nucleotide cyclase"/>
    <property type="match status" value="1"/>
</dbReference>
<dbReference type="SMART" id="SM00086">
    <property type="entry name" value="PAC"/>
    <property type="match status" value="1"/>
</dbReference>
<dbReference type="RefSeq" id="WP_309656101.1">
    <property type="nucleotide sequence ID" value="NZ_JARWAN010000013.1"/>
</dbReference>
<name>A0ABU1H4I9_9GAMM</name>
<dbReference type="Gene3D" id="3.30.450.20">
    <property type="entry name" value="PAS domain"/>
    <property type="match status" value="2"/>
</dbReference>
<dbReference type="CDD" id="cd00130">
    <property type="entry name" value="PAS"/>
    <property type="match status" value="2"/>
</dbReference>
<feature type="domain" description="PAS" evidence="1">
    <location>
        <begin position="222"/>
        <end position="287"/>
    </location>
</feature>
<dbReference type="InterPro" id="IPR029787">
    <property type="entry name" value="Nucleotide_cyclase"/>
</dbReference>
<protein>
    <submittedName>
        <fullName evidence="4">EAL domain-containing protein</fullName>
    </submittedName>
</protein>
<dbReference type="InterPro" id="IPR035919">
    <property type="entry name" value="EAL_sf"/>
</dbReference>
<dbReference type="NCBIfam" id="TIGR00254">
    <property type="entry name" value="GGDEF"/>
    <property type="match status" value="1"/>
</dbReference>
<dbReference type="PANTHER" id="PTHR44757:SF2">
    <property type="entry name" value="BIOFILM ARCHITECTURE MAINTENANCE PROTEIN MBAA"/>
    <property type="match status" value="1"/>
</dbReference>
<gene>
    <name evidence="4" type="ORF">QC823_09475</name>
</gene>
<evidence type="ECO:0000313" key="5">
    <source>
        <dbReference type="Proteomes" id="UP001254564"/>
    </source>
</evidence>
<dbReference type="SUPFAM" id="SSF55785">
    <property type="entry name" value="PYP-like sensor domain (PAS domain)"/>
    <property type="match status" value="2"/>
</dbReference>
<evidence type="ECO:0000259" key="3">
    <source>
        <dbReference type="PROSITE" id="PS50887"/>
    </source>
</evidence>
<dbReference type="EMBL" id="JARWAN010000013">
    <property type="protein sequence ID" value="MDR5899216.1"/>
    <property type="molecule type" value="Genomic_DNA"/>
</dbReference>
<dbReference type="Pfam" id="PF00990">
    <property type="entry name" value="GGDEF"/>
    <property type="match status" value="1"/>
</dbReference>
<keyword evidence="5" id="KW-1185">Reference proteome</keyword>
<dbReference type="InterPro" id="IPR001633">
    <property type="entry name" value="EAL_dom"/>
</dbReference>
<dbReference type="CDD" id="cd01948">
    <property type="entry name" value="EAL"/>
    <property type="match status" value="1"/>
</dbReference>
<dbReference type="Gene3D" id="3.20.20.450">
    <property type="entry name" value="EAL domain"/>
    <property type="match status" value="1"/>
</dbReference>
<evidence type="ECO:0000259" key="1">
    <source>
        <dbReference type="PROSITE" id="PS50112"/>
    </source>
</evidence>
<dbReference type="Pfam" id="PF00563">
    <property type="entry name" value="EAL"/>
    <property type="match status" value="1"/>
</dbReference>
<dbReference type="InterPro" id="IPR043128">
    <property type="entry name" value="Rev_trsase/Diguanyl_cyclase"/>
</dbReference>
<organism evidence="4 5">
    <name type="scientific">Vreelandella vilamensis</name>
    <dbReference type="NCBI Taxonomy" id="531309"/>
    <lineage>
        <taxon>Bacteria</taxon>
        <taxon>Pseudomonadati</taxon>
        <taxon>Pseudomonadota</taxon>
        <taxon>Gammaproteobacteria</taxon>
        <taxon>Oceanospirillales</taxon>
        <taxon>Halomonadaceae</taxon>
        <taxon>Vreelandella</taxon>
    </lineage>
</organism>
<dbReference type="SMART" id="SM00091">
    <property type="entry name" value="PAS"/>
    <property type="match status" value="2"/>
</dbReference>
<dbReference type="SMART" id="SM00052">
    <property type="entry name" value="EAL"/>
    <property type="match status" value="1"/>
</dbReference>
<dbReference type="InterPro" id="IPR035965">
    <property type="entry name" value="PAS-like_dom_sf"/>
</dbReference>
<dbReference type="Proteomes" id="UP001254564">
    <property type="component" value="Unassembled WGS sequence"/>
</dbReference>
<sequence length="768" mass="86266">MDIDKFNLALAFETPGVRLMQHNNEGEMPLFPPTTLRKMARRRLKRQLTDISHWPYERTQSFVSKLEVQGEELKIRNEHLLLAKTRVDIARDIAQYRYRDLFENALVGYLILDSEGCIQEANRAAVVLLETTKSAVIGQPFSTFVAASFQEALHHFCLVLITTQVAQTIELKLTKNGAITSTVIIEGVVEPNATYGDYRVRCALIDITERKGAEDKLRIADRVYESIADAVVITDPTGYIKTVNQAFTRITGYSESDTAGVILSNLVKPRRSGKTFYQEVRSSIDNDGFWQGEISSRRKSGEIFAGWLTAYRLDDDQNQPLSIVIIFSDISQLKSAQRKNEYLTSYDPLTGLPNRRLFQERLQQAILQARYDARQVALLVLCPDFFQKINDTFNHEVGDAVLVQMASKLAKLVRKIDTTARLGGDQFAVILNDITSEEAGFISRRLVMEVADAVEIQQKKQRITLSAGMALYPQDGEDAYSLYQAASIAMRRAQEEGRNQLRLYESALHRRLLEESAIEEGLYRALANEELRLVYQPQFDAHNPERLVGAEALLRWQDPEKGAISPGQFIPIAERSTLISALTWRVITLLCRQVNAWQSDGLKVPQISFNVSPLDFKEKSFAATLFQMMDQHGVTADQLKIELTESALTEYSDLVQKEIHSLHAYGIDLSIDDFGTGYSSLSNLKWLPLTELKIDKSFVDGLGANAHDNAIAGASLAMAQALGLRTVAEGVENAQQLAWLQANGCDRIQGFLLSRPLEVQDFQNLLTS</sequence>
<dbReference type="Pfam" id="PF13426">
    <property type="entry name" value="PAS_9"/>
    <property type="match status" value="2"/>
</dbReference>
<dbReference type="NCBIfam" id="TIGR00229">
    <property type="entry name" value="sensory_box"/>
    <property type="match status" value="2"/>
</dbReference>